<organism evidence="2 3">
    <name type="scientific">Pomacea canaliculata</name>
    <name type="common">Golden apple snail</name>
    <dbReference type="NCBI Taxonomy" id="400727"/>
    <lineage>
        <taxon>Eukaryota</taxon>
        <taxon>Metazoa</taxon>
        <taxon>Spiralia</taxon>
        <taxon>Lophotrochozoa</taxon>
        <taxon>Mollusca</taxon>
        <taxon>Gastropoda</taxon>
        <taxon>Caenogastropoda</taxon>
        <taxon>Architaenioglossa</taxon>
        <taxon>Ampullarioidea</taxon>
        <taxon>Ampullariidae</taxon>
        <taxon>Pomacea</taxon>
    </lineage>
</organism>
<keyword evidence="3" id="KW-1185">Reference proteome</keyword>
<gene>
    <name evidence="2" type="ORF">C0Q70_17453</name>
</gene>
<dbReference type="Proteomes" id="UP000245119">
    <property type="component" value="Linkage Group LG11"/>
</dbReference>
<reference evidence="2 3" key="1">
    <citation type="submission" date="2018-04" db="EMBL/GenBank/DDBJ databases">
        <title>The genome of golden apple snail Pomacea canaliculata provides insight into stress tolerance and invasive adaptation.</title>
        <authorList>
            <person name="Liu C."/>
            <person name="Liu B."/>
            <person name="Ren Y."/>
            <person name="Zhang Y."/>
            <person name="Wang H."/>
            <person name="Li S."/>
            <person name="Jiang F."/>
            <person name="Yin L."/>
            <person name="Zhang G."/>
            <person name="Qian W."/>
            <person name="Fan W."/>
        </authorList>
    </citation>
    <scope>NUCLEOTIDE SEQUENCE [LARGE SCALE GENOMIC DNA]</scope>
    <source>
        <strain evidence="2">SZHN2017</strain>
        <tissue evidence="2">Muscle</tissue>
    </source>
</reference>
<name>A0A2T7NKG0_POMCA</name>
<dbReference type="EMBL" id="PZQS01000011">
    <property type="protein sequence ID" value="PVD21654.1"/>
    <property type="molecule type" value="Genomic_DNA"/>
</dbReference>
<dbReference type="OrthoDB" id="565904at2759"/>
<protein>
    <submittedName>
        <fullName evidence="2">Uncharacterized protein</fullName>
    </submittedName>
</protein>
<dbReference type="AlphaFoldDB" id="A0A2T7NKG0"/>
<proteinExistence type="predicted"/>
<feature type="region of interest" description="Disordered" evidence="1">
    <location>
        <begin position="1"/>
        <end position="23"/>
    </location>
</feature>
<evidence type="ECO:0000313" key="2">
    <source>
        <dbReference type="EMBL" id="PVD21654.1"/>
    </source>
</evidence>
<evidence type="ECO:0000313" key="3">
    <source>
        <dbReference type="Proteomes" id="UP000245119"/>
    </source>
</evidence>
<sequence>MASQTTRSRDFGPAYFGPNNGTTEFSQRRQDFISANYLTATYPSCTVTTRVLKVLYSVNKFMVILICDSFLKDDTCDPQTQDFFVLSRDGAEPSEDLKHNMTILAAEACIKPDSLQQLSDDSCPLPEDVLEDVMSGKLQEDYMKVQCKIRYIAVESNFDITKNWYI</sequence>
<evidence type="ECO:0000256" key="1">
    <source>
        <dbReference type="SAM" id="MobiDB-lite"/>
    </source>
</evidence>
<comment type="caution">
    <text evidence="2">The sequence shown here is derived from an EMBL/GenBank/DDBJ whole genome shotgun (WGS) entry which is preliminary data.</text>
</comment>
<accession>A0A2T7NKG0</accession>